<dbReference type="AlphaFoldDB" id="A0A806UC81"/>
<dbReference type="Proteomes" id="UP000036410">
    <property type="component" value="Plasmid p1"/>
</dbReference>
<geneLocation type="plasmid" evidence="1 2">
    <name>p1</name>
</geneLocation>
<dbReference type="InterPro" id="IPR029052">
    <property type="entry name" value="Metallo-depent_PP-like"/>
</dbReference>
<dbReference type="RefSeq" id="WP_049166430.1">
    <property type="nucleotide sequence ID" value="NZ_CP010587.1"/>
</dbReference>
<evidence type="ECO:0000313" key="1">
    <source>
        <dbReference type="EMBL" id="AKP80333.1"/>
    </source>
</evidence>
<dbReference type="GeneID" id="48015932"/>
<evidence type="ECO:0000313" key="2">
    <source>
        <dbReference type="Proteomes" id="UP000036410"/>
    </source>
</evidence>
<reference evidence="1 2" key="1">
    <citation type="submission" date="2015-01" db="EMBL/GenBank/DDBJ databases">
        <title>Genome sequence of bacillus megaterium Q3.</title>
        <authorList>
            <person name="Wang Y."/>
            <person name="Luo K."/>
            <person name="Bai L."/>
            <person name="Luo F."/>
        </authorList>
    </citation>
    <scope>NUCLEOTIDE SEQUENCE [LARGE SCALE GENOMIC DNA]</scope>
    <source>
        <strain evidence="1 2">Q3</strain>
        <plasmid evidence="1 2">p1</plasmid>
    </source>
</reference>
<sequence length="282" mass="31813">MVKIIKNDKGKRENDCVQNQPGLPLATTVNLAVVGDSHVGFLNSQSMFNTLLQRVVNNGNKRYIIFGGDDVHALGASSIQVAETYYQQFTNILNNVLGSIPFRSSIGNWEATNRNNSRALFRQYINRYLIGYRVIPGTQGLVRHVWLDNGRGGVFSQDSLNLLSNLDPNYYYIIDFHWPLRVPGITTEIHGDHVMTQMQTNMFFNAIPSNVRNKILAIFTHHAHKFFANSVTINPNFPNTSFFVTGCSGDYACISSERGYYELNLTVQNNIATLQTIKTRVQ</sequence>
<evidence type="ECO:0008006" key="3">
    <source>
        <dbReference type="Google" id="ProtNLM"/>
    </source>
</evidence>
<gene>
    <name evidence="1" type="ORF">AS52_05435</name>
</gene>
<dbReference type="EMBL" id="CP010587">
    <property type="protein sequence ID" value="AKP80333.1"/>
    <property type="molecule type" value="Genomic_DNA"/>
</dbReference>
<keyword evidence="1" id="KW-0614">Plasmid</keyword>
<dbReference type="SUPFAM" id="SSF56300">
    <property type="entry name" value="Metallo-dependent phosphatases"/>
    <property type="match status" value="1"/>
</dbReference>
<accession>A0A806UC81</accession>
<protein>
    <recommendedName>
        <fullName evidence="3">Calcineurin-like phosphoesterase domain-containing protein</fullName>
    </recommendedName>
</protein>
<proteinExistence type="predicted"/>
<name>A0A806UC81_PRIMG</name>
<organism evidence="1 2">
    <name type="scientific">Priestia megaterium Q3</name>
    <dbReference type="NCBI Taxonomy" id="1452722"/>
    <lineage>
        <taxon>Bacteria</taxon>
        <taxon>Bacillati</taxon>
        <taxon>Bacillota</taxon>
        <taxon>Bacilli</taxon>
        <taxon>Bacillales</taxon>
        <taxon>Bacillaceae</taxon>
        <taxon>Priestia</taxon>
    </lineage>
</organism>